<dbReference type="AlphaFoldDB" id="M2LSL2"/>
<dbReference type="PANTHER" id="PTHR39599:SF2">
    <property type="entry name" value="ANCHORED PROTEIN, PUTATIVE (AFU_ORTHOLOGUE AFUA_1G09650)-RELATED"/>
    <property type="match status" value="1"/>
</dbReference>
<feature type="signal peptide" evidence="1">
    <location>
        <begin position="1"/>
        <end position="25"/>
    </location>
</feature>
<feature type="chain" id="PRO_5004021455" description="GPI anchored protein" evidence="1">
    <location>
        <begin position="26"/>
        <end position="496"/>
    </location>
</feature>
<evidence type="ECO:0000313" key="2">
    <source>
        <dbReference type="EMBL" id="EMC97467.1"/>
    </source>
</evidence>
<organism evidence="2 3">
    <name type="scientific">Baudoinia panamericana (strain UAMH 10762)</name>
    <name type="common">Angels' share fungus</name>
    <name type="synonym">Baudoinia compniacensis (strain UAMH 10762)</name>
    <dbReference type="NCBI Taxonomy" id="717646"/>
    <lineage>
        <taxon>Eukaryota</taxon>
        <taxon>Fungi</taxon>
        <taxon>Dikarya</taxon>
        <taxon>Ascomycota</taxon>
        <taxon>Pezizomycotina</taxon>
        <taxon>Dothideomycetes</taxon>
        <taxon>Dothideomycetidae</taxon>
        <taxon>Mycosphaerellales</taxon>
        <taxon>Teratosphaeriaceae</taxon>
        <taxon>Baudoinia</taxon>
    </lineage>
</organism>
<protein>
    <recommendedName>
        <fullName evidence="4">GPI anchored protein</fullName>
    </recommendedName>
</protein>
<dbReference type="EMBL" id="KB445554">
    <property type="protein sequence ID" value="EMC97467.1"/>
    <property type="molecule type" value="Genomic_DNA"/>
</dbReference>
<accession>M2LSL2</accession>
<gene>
    <name evidence="2" type="ORF">BAUCODRAFT_33183</name>
</gene>
<name>M2LSL2_BAUPA</name>
<reference evidence="2 3" key="1">
    <citation type="journal article" date="2012" name="PLoS Pathog.">
        <title>Diverse lifestyles and strategies of plant pathogenesis encoded in the genomes of eighteen Dothideomycetes fungi.</title>
        <authorList>
            <person name="Ohm R.A."/>
            <person name="Feau N."/>
            <person name="Henrissat B."/>
            <person name="Schoch C.L."/>
            <person name="Horwitz B.A."/>
            <person name="Barry K.W."/>
            <person name="Condon B.J."/>
            <person name="Copeland A.C."/>
            <person name="Dhillon B."/>
            <person name="Glaser F."/>
            <person name="Hesse C.N."/>
            <person name="Kosti I."/>
            <person name="LaButti K."/>
            <person name="Lindquist E.A."/>
            <person name="Lucas S."/>
            <person name="Salamov A.A."/>
            <person name="Bradshaw R.E."/>
            <person name="Ciuffetti L."/>
            <person name="Hamelin R.C."/>
            <person name="Kema G.H.J."/>
            <person name="Lawrence C."/>
            <person name="Scott J.A."/>
            <person name="Spatafora J.W."/>
            <person name="Turgeon B.G."/>
            <person name="de Wit P.J.G.M."/>
            <person name="Zhong S."/>
            <person name="Goodwin S.B."/>
            <person name="Grigoriev I.V."/>
        </authorList>
    </citation>
    <scope>NUCLEOTIDE SEQUENCE [LARGE SCALE GENOMIC DNA]</scope>
    <source>
        <strain evidence="2 3">UAMH 10762</strain>
    </source>
</reference>
<evidence type="ECO:0000256" key="1">
    <source>
        <dbReference type="SAM" id="SignalP"/>
    </source>
</evidence>
<dbReference type="GeneID" id="19112001"/>
<keyword evidence="3" id="KW-1185">Reference proteome</keyword>
<proteinExistence type="predicted"/>
<dbReference type="HOGENOM" id="CLU_044725_0_0_1"/>
<dbReference type="Proteomes" id="UP000011761">
    <property type="component" value="Unassembled WGS sequence"/>
</dbReference>
<dbReference type="OrthoDB" id="2426396at2759"/>
<dbReference type="eggNOG" id="ENOG502S5QM">
    <property type="taxonomic scope" value="Eukaryota"/>
</dbReference>
<dbReference type="OMA" id="YVCSAYY"/>
<evidence type="ECO:0008006" key="4">
    <source>
        <dbReference type="Google" id="ProtNLM"/>
    </source>
</evidence>
<dbReference type="RefSeq" id="XP_007675269.1">
    <property type="nucleotide sequence ID" value="XM_007677079.1"/>
</dbReference>
<dbReference type="KEGG" id="bcom:BAUCODRAFT_33183"/>
<dbReference type="PANTHER" id="PTHR39599">
    <property type="entry name" value="GPI-ANCHORED PROTEIN (EUROFUNG)-RELATED-RELATED"/>
    <property type="match status" value="1"/>
</dbReference>
<keyword evidence="1" id="KW-0732">Signal</keyword>
<evidence type="ECO:0000313" key="3">
    <source>
        <dbReference type="Proteomes" id="UP000011761"/>
    </source>
</evidence>
<sequence length="496" mass="49849">MRHLDRLLLLPSGLLALLVCFRVDAQHVARTGDSGDKVNGMQHSEQLRWQVPLGIRKMSEDEGEKFWPHYWDFGEEPAHLLEEAASLVSSNLSLGRAPIAPHTNHGRSLSILGRSIFARAFQCPTNTTSCSSLGSDLCCPTGESCVTNSSGSICCCPAGQSCTSASCSSCAAGYTSCPNSPNGGCCIPGAVCAGTGCVFVGTQTTVVTLPTSTVTATISSSRSISSSTTPTPTTASIAPAAVTSVSISTVTVTQSISGAMTTIIQPVTVLITPTTSTTTISPSSQSSLVCSSGYQSCAASLGGGCCPNGQICAASNLCVNATTSTISAGAPILPTSDSTTTASVSAASVASTATTNDICPTGYYVCSAYYMGGCCRVGRDCDTTSCPSSESTAIISSGATVVVPYTSTTVVGGGTTTAASPAGSQGSCANGWYSCPASASGGCCPSEYVCGAVSCSATVSGQQNTGKVSPSQASAVRWAAGFMFVTIGSAVGMIWL</sequence>